<name>L8JB09_9GAMM</name>
<proteinExistence type="predicted"/>
<reference evidence="2 3" key="1">
    <citation type="submission" date="2012-12" db="EMBL/GenBank/DDBJ databases">
        <title>Genome Assembly of Photobacterium sp. AK15.</title>
        <authorList>
            <person name="Khatri I."/>
            <person name="Vaidya B."/>
            <person name="Srinivas T.N.R."/>
            <person name="Subramanian S."/>
            <person name="Pinnaka A."/>
        </authorList>
    </citation>
    <scope>NUCLEOTIDE SEQUENCE [LARGE SCALE GENOMIC DNA]</scope>
    <source>
        <strain evidence="2 3">AK15</strain>
    </source>
</reference>
<feature type="transmembrane region" description="Helical" evidence="1">
    <location>
        <begin position="12"/>
        <end position="34"/>
    </location>
</feature>
<keyword evidence="1" id="KW-0812">Transmembrane</keyword>
<keyword evidence="1" id="KW-1133">Transmembrane helix</keyword>
<sequence length="175" mass="19877">MIYKLYKLIMKIVKVFFIFIGVVITLIFVIGSFLDVTEPTADEQQKQLDQSANEAREIIARVQQKNRGRISVENIIYSEGVAIKLCSNAVHHLGVDGVEFKILKSRQLEKDSQRPRWRSEGQTLMFQDLYEAVGGYSCMITVDYVENHIFVSKLDTPSGKSLVGKPDNTFTIVTQ</sequence>
<evidence type="ECO:0000313" key="2">
    <source>
        <dbReference type="EMBL" id="ELR66045.1"/>
    </source>
</evidence>
<keyword evidence="3" id="KW-1185">Reference proteome</keyword>
<accession>L8JB09</accession>
<organism evidence="2 3">
    <name type="scientific">Photobacterium marinum</name>
    <dbReference type="NCBI Taxonomy" id="1056511"/>
    <lineage>
        <taxon>Bacteria</taxon>
        <taxon>Pseudomonadati</taxon>
        <taxon>Pseudomonadota</taxon>
        <taxon>Gammaproteobacteria</taxon>
        <taxon>Vibrionales</taxon>
        <taxon>Vibrionaceae</taxon>
        <taxon>Photobacterium</taxon>
    </lineage>
</organism>
<dbReference type="PATRIC" id="fig|1056511.3.peg.1976"/>
<evidence type="ECO:0000313" key="3">
    <source>
        <dbReference type="Proteomes" id="UP000011134"/>
    </source>
</evidence>
<comment type="caution">
    <text evidence="2">The sequence shown here is derived from an EMBL/GenBank/DDBJ whole genome shotgun (WGS) entry which is preliminary data.</text>
</comment>
<dbReference type="Proteomes" id="UP000011134">
    <property type="component" value="Unassembled WGS sequence"/>
</dbReference>
<dbReference type="EMBL" id="AMZO01000013">
    <property type="protein sequence ID" value="ELR66045.1"/>
    <property type="molecule type" value="Genomic_DNA"/>
</dbReference>
<dbReference type="AlphaFoldDB" id="L8JB09"/>
<evidence type="ECO:0000256" key="1">
    <source>
        <dbReference type="SAM" id="Phobius"/>
    </source>
</evidence>
<protein>
    <submittedName>
        <fullName evidence="2">Uncharacterized protein</fullName>
    </submittedName>
</protein>
<keyword evidence="1" id="KW-0472">Membrane</keyword>
<gene>
    <name evidence="2" type="ORF">C942_00487</name>
</gene>
<dbReference type="RefSeq" id="WP_007465091.1">
    <property type="nucleotide sequence ID" value="NZ_AMZO01000013.1"/>
</dbReference>